<dbReference type="InterPro" id="IPR004045">
    <property type="entry name" value="Glutathione_S-Trfase_N"/>
</dbReference>
<dbReference type="GO" id="GO:0006749">
    <property type="term" value="P:glutathione metabolic process"/>
    <property type="evidence" value="ECO:0007669"/>
    <property type="project" value="InterPro"/>
</dbReference>
<dbReference type="InterPro" id="IPR010987">
    <property type="entry name" value="Glutathione-S-Trfase_C-like"/>
</dbReference>
<comment type="subcellular location">
    <subcellularLocation>
        <location evidence="5">Cytoplasm</location>
        <location evidence="5">Cytosol</location>
    </subcellularLocation>
</comment>
<dbReference type="PROSITE" id="PS50405">
    <property type="entry name" value="GST_CTER"/>
    <property type="match status" value="1"/>
</dbReference>
<comment type="similarity">
    <text evidence="3">Belongs to the GST superfamily. Tau family.</text>
</comment>
<dbReference type="Gene3D" id="3.40.30.10">
    <property type="entry name" value="Glutaredoxin"/>
    <property type="match status" value="1"/>
</dbReference>
<dbReference type="CDD" id="cd03185">
    <property type="entry name" value="GST_C_Tau"/>
    <property type="match status" value="1"/>
</dbReference>
<dbReference type="Gramene" id="KJB78727">
    <property type="protein sequence ID" value="KJB78727"/>
    <property type="gene ID" value="B456_013G014600"/>
</dbReference>
<dbReference type="Gene3D" id="1.20.1050.10">
    <property type="match status" value="1"/>
</dbReference>
<accession>A0A0D2S6I7</accession>
<evidence type="ECO:0000256" key="5">
    <source>
        <dbReference type="RuleBase" id="RU369102"/>
    </source>
</evidence>
<evidence type="ECO:0000256" key="4">
    <source>
        <dbReference type="ARBA" id="ARBA00047960"/>
    </source>
</evidence>
<keyword evidence="2 5" id="KW-0808">Transferase</keyword>
<comment type="function">
    <text evidence="5">Is involved in the conjugation of reduced glutathione to a wide number of exogenous and endogenous hydrophobic electrophiles.</text>
</comment>
<dbReference type="InterPro" id="IPR045073">
    <property type="entry name" value="Omega/Tau-like"/>
</dbReference>
<dbReference type="AlphaFoldDB" id="A0A0D2S6I7"/>
<reference evidence="8 9" key="1">
    <citation type="journal article" date="2012" name="Nature">
        <title>Repeated polyploidization of Gossypium genomes and the evolution of spinnable cotton fibres.</title>
        <authorList>
            <person name="Paterson A.H."/>
            <person name="Wendel J.F."/>
            <person name="Gundlach H."/>
            <person name="Guo H."/>
            <person name="Jenkins J."/>
            <person name="Jin D."/>
            <person name="Llewellyn D."/>
            <person name="Showmaker K.C."/>
            <person name="Shu S."/>
            <person name="Udall J."/>
            <person name="Yoo M.J."/>
            <person name="Byers R."/>
            <person name="Chen W."/>
            <person name="Doron-Faigenboim A."/>
            <person name="Duke M.V."/>
            <person name="Gong L."/>
            <person name="Grimwood J."/>
            <person name="Grover C."/>
            <person name="Grupp K."/>
            <person name="Hu G."/>
            <person name="Lee T.H."/>
            <person name="Li J."/>
            <person name="Lin L."/>
            <person name="Liu T."/>
            <person name="Marler B.S."/>
            <person name="Page J.T."/>
            <person name="Roberts A.W."/>
            <person name="Romanel E."/>
            <person name="Sanders W.S."/>
            <person name="Szadkowski E."/>
            <person name="Tan X."/>
            <person name="Tang H."/>
            <person name="Xu C."/>
            <person name="Wang J."/>
            <person name="Wang Z."/>
            <person name="Zhang D."/>
            <person name="Zhang L."/>
            <person name="Ashrafi H."/>
            <person name="Bedon F."/>
            <person name="Bowers J.E."/>
            <person name="Brubaker C.L."/>
            <person name="Chee P.W."/>
            <person name="Das S."/>
            <person name="Gingle A.R."/>
            <person name="Haigler C.H."/>
            <person name="Harker D."/>
            <person name="Hoffmann L.V."/>
            <person name="Hovav R."/>
            <person name="Jones D.C."/>
            <person name="Lemke C."/>
            <person name="Mansoor S."/>
            <person name="ur Rahman M."/>
            <person name="Rainville L.N."/>
            <person name="Rambani A."/>
            <person name="Reddy U.K."/>
            <person name="Rong J.K."/>
            <person name="Saranga Y."/>
            <person name="Scheffler B.E."/>
            <person name="Scheffler J.A."/>
            <person name="Stelly D.M."/>
            <person name="Triplett B.A."/>
            <person name="Van Deynze A."/>
            <person name="Vaslin M.F."/>
            <person name="Waghmare V.N."/>
            <person name="Walford S.A."/>
            <person name="Wright R.J."/>
            <person name="Zaki E.A."/>
            <person name="Zhang T."/>
            <person name="Dennis E.S."/>
            <person name="Mayer K.F."/>
            <person name="Peterson D.G."/>
            <person name="Rokhsar D.S."/>
            <person name="Wang X."/>
            <person name="Schmutz J."/>
        </authorList>
    </citation>
    <scope>NUCLEOTIDE SEQUENCE [LARGE SCALE GENOMIC DNA]</scope>
</reference>
<dbReference type="SFLD" id="SFLDG01152">
    <property type="entry name" value="Main.3:_Omega-_and_Tau-like"/>
    <property type="match status" value="1"/>
</dbReference>
<dbReference type="SFLD" id="SFLDG00358">
    <property type="entry name" value="Main_(cytGST)"/>
    <property type="match status" value="1"/>
</dbReference>
<dbReference type="SUPFAM" id="SSF52833">
    <property type="entry name" value="Thioredoxin-like"/>
    <property type="match status" value="1"/>
</dbReference>
<feature type="domain" description="GST C-terminal" evidence="7">
    <location>
        <begin position="91"/>
        <end position="220"/>
    </location>
</feature>
<dbReference type="CDD" id="cd03058">
    <property type="entry name" value="GST_N_Tau"/>
    <property type="match status" value="1"/>
</dbReference>
<dbReference type="GO" id="GO:0009407">
    <property type="term" value="P:toxin catabolic process"/>
    <property type="evidence" value="ECO:0007669"/>
    <property type="project" value="UniProtKB-ARBA"/>
</dbReference>
<dbReference type="OMA" id="TPCLLEW"/>
<gene>
    <name evidence="8" type="ORF">B456_013G014600</name>
</gene>
<organism evidence="8 9">
    <name type="scientific">Gossypium raimondii</name>
    <name type="common">Peruvian cotton</name>
    <name type="synonym">Gossypium klotzschianum subsp. raimondii</name>
    <dbReference type="NCBI Taxonomy" id="29730"/>
    <lineage>
        <taxon>Eukaryota</taxon>
        <taxon>Viridiplantae</taxon>
        <taxon>Streptophyta</taxon>
        <taxon>Embryophyta</taxon>
        <taxon>Tracheophyta</taxon>
        <taxon>Spermatophyta</taxon>
        <taxon>Magnoliopsida</taxon>
        <taxon>eudicotyledons</taxon>
        <taxon>Gunneridae</taxon>
        <taxon>Pentapetalae</taxon>
        <taxon>rosids</taxon>
        <taxon>malvids</taxon>
        <taxon>Malvales</taxon>
        <taxon>Malvaceae</taxon>
        <taxon>Malvoideae</taxon>
        <taxon>Gossypium</taxon>
    </lineage>
</organism>
<evidence type="ECO:0000256" key="3">
    <source>
        <dbReference type="ARBA" id="ARBA00025743"/>
    </source>
</evidence>
<dbReference type="InterPro" id="IPR036249">
    <property type="entry name" value="Thioredoxin-like_sf"/>
</dbReference>
<name>A0A0D2S6I7_GOSRA</name>
<evidence type="ECO:0000259" key="7">
    <source>
        <dbReference type="PROSITE" id="PS50405"/>
    </source>
</evidence>
<dbReference type="Proteomes" id="UP000032304">
    <property type="component" value="Chromosome 13"/>
</dbReference>
<dbReference type="PROSITE" id="PS50404">
    <property type="entry name" value="GST_NTER"/>
    <property type="match status" value="1"/>
</dbReference>
<dbReference type="EMBL" id="CM001752">
    <property type="protein sequence ID" value="KJB78727.1"/>
    <property type="molecule type" value="Genomic_DNA"/>
</dbReference>
<dbReference type="InterPro" id="IPR040079">
    <property type="entry name" value="Glutathione_S-Trfase"/>
</dbReference>
<keyword evidence="1" id="KW-0216">Detoxification</keyword>
<dbReference type="FunFam" id="3.40.30.10:FF:000044">
    <property type="entry name" value="Glutathione S-transferase GSTU6"/>
    <property type="match status" value="1"/>
</dbReference>
<protein>
    <recommendedName>
        <fullName evidence="5">Glutathione S-transferase</fullName>
        <ecNumber evidence="5">2.5.1.18</ecNumber>
    </recommendedName>
</protein>
<dbReference type="KEGG" id="gra:105782146"/>
<evidence type="ECO:0000259" key="6">
    <source>
        <dbReference type="PROSITE" id="PS50404"/>
    </source>
</evidence>
<dbReference type="Pfam" id="PF02798">
    <property type="entry name" value="GST_N"/>
    <property type="match status" value="1"/>
</dbReference>
<dbReference type="PANTHER" id="PTHR11260">
    <property type="entry name" value="GLUTATHIONE S-TRANSFERASE, GST, SUPERFAMILY, GST DOMAIN CONTAINING"/>
    <property type="match status" value="1"/>
</dbReference>
<dbReference type="InterPro" id="IPR036282">
    <property type="entry name" value="Glutathione-S-Trfase_C_sf"/>
</dbReference>
<dbReference type="STRING" id="29730.A0A0D2S6I7"/>
<feature type="domain" description="GST N-terminal" evidence="6">
    <location>
        <begin position="4"/>
        <end position="85"/>
    </location>
</feature>
<comment type="catalytic activity">
    <reaction evidence="4 5">
        <text>RX + glutathione = an S-substituted glutathione + a halide anion + H(+)</text>
        <dbReference type="Rhea" id="RHEA:16437"/>
        <dbReference type="ChEBI" id="CHEBI:15378"/>
        <dbReference type="ChEBI" id="CHEBI:16042"/>
        <dbReference type="ChEBI" id="CHEBI:17792"/>
        <dbReference type="ChEBI" id="CHEBI:57925"/>
        <dbReference type="ChEBI" id="CHEBI:90779"/>
        <dbReference type="EC" id="2.5.1.18"/>
    </reaction>
</comment>
<dbReference type="PANTHER" id="PTHR11260:SF673">
    <property type="entry name" value="GLUTATHIONE TRANSFERASE"/>
    <property type="match status" value="1"/>
</dbReference>
<dbReference type="GO" id="GO:0005829">
    <property type="term" value="C:cytosol"/>
    <property type="evidence" value="ECO:0007669"/>
    <property type="project" value="UniProtKB-SubCell"/>
</dbReference>
<dbReference type="OrthoDB" id="4951845at2759"/>
<dbReference type="eggNOG" id="KOG0406">
    <property type="taxonomic scope" value="Eukaryota"/>
</dbReference>
<keyword evidence="5" id="KW-0963">Cytoplasm</keyword>
<dbReference type="SUPFAM" id="SSF47616">
    <property type="entry name" value="GST C-terminal domain-like"/>
    <property type="match status" value="1"/>
</dbReference>
<dbReference type="FunFam" id="1.20.1050.10:FF:000016">
    <property type="entry name" value="Glutathione S-transferase U9"/>
    <property type="match status" value="1"/>
</dbReference>
<evidence type="ECO:0000256" key="1">
    <source>
        <dbReference type="ARBA" id="ARBA00022575"/>
    </source>
</evidence>
<dbReference type="SFLD" id="SFLDS00019">
    <property type="entry name" value="Glutathione_Transferase_(cytos"/>
    <property type="match status" value="1"/>
</dbReference>
<evidence type="ECO:0000256" key="2">
    <source>
        <dbReference type="ARBA" id="ARBA00022679"/>
    </source>
</evidence>
<dbReference type="Pfam" id="PF13410">
    <property type="entry name" value="GST_C_2"/>
    <property type="match status" value="1"/>
</dbReference>
<keyword evidence="9" id="KW-1185">Reference proteome</keyword>
<sequence length="220" mass="24484">MSEGEVKVLGTWASPFSTRVRIALHLKSVNYEYLEENFLESKSELLLDSNPVFKRIPVLIHGDNKPICESLIIVEYIDEVWSSGPSILPCDAYERADARFWATYVDDKFFPALKRAVVSGSEETKRASMAEVEEGVVMLEKLSKGKAFFGGDNIGYLDIVIGSVFEWIKVIDKCTETQLLSQAPCLLEWGARFSSHEAVKDVLSGVAKLAGFGLKLKAKI</sequence>
<evidence type="ECO:0000313" key="9">
    <source>
        <dbReference type="Proteomes" id="UP000032304"/>
    </source>
</evidence>
<proteinExistence type="inferred from homology"/>
<dbReference type="InterPro" id="IPR045074">
    <property type="entry name" value="GST_C_Tau"/>
</dbReference>
<dbReference type="EC" id="2.5.1.18" evidence="5"/>
<evidence type="ECO:0000313" key="8">
    <source>
        <dbReference type="EMBL" id="KJB78727.1"/>
    </source>
</evidence>
<dbReference type="GO" id="GO:0004364">
    <property type="term" value="F:glutathione transferase activity"/>
    <property type="evidence" value="ECO:0007669"/>
    <property type="project" value="UniProtKB-UniRule"/>
</dbReference>